<dbReference type="AlphaFoldDB" id="A0AA36IF03"/>
<comment type="caution">
    <text evidence="2">The sequence shown here is derived from an EMBL/GenBank/DDBJ whole genome shotgun (WGS) entry which is preliminary data.</text>
</comment>
<feature type="domain" description="Methyltransferase type 11" evidence="1">
    <location>
        <begin position="170"/>
        <end position="268"/>
    </location>
</feature>
<dbReference type="SUPFAM" id="SSF53335">
    <property type="entry name" value="S-adenosyl-L-methionine-dependent methyltransferases"/>
    <property type="match status" value="1"/>
</dbReference>
<dbReference type="GO" id="GO:0008757">
    <property type="term" value="F:S-adenosylmethionine-dependent methyltransferase activity"/>
    <property type="evidence" value="ECO:0007669"/>
    <property type="project" value="InterPro"/>
</dbReference>
<name>A0AA36IF03_9DINO</name>
<proteinExistence type="predicted"/>
<keyword evidence="3" id="KW-1185">Reference proteome</keyword>
<evidence type="ECO:0000313" key="2">
    <source>
        <dbReference type="EMBL" id="CAJ1386533.1"/>
    </source>
</evidence>
<reference evidence="2" key="1">
    <citation type="submission" date="2023-08" db="EMBL/GenBank/DDBJ databases">
        <authorList>
            <person name="Chen Y."/>
            <person name="Shah S."/>
            <person name="Dougan E. K."/>
            <person name="Thang M."/>
            <person name="Chan C."/>
        </authorList>
    </citation>
    <scope>NUCLEOTIDE SEQUENCE</scope>
</reference>
<evidence type="ECO:0000259" key="1">
    <source>
        <dbReference type="Pfam" id="PF08241"/>
    </source>
</evidence>
<dbReference type="EMBL" id="CAUJNA010001380">
    <property type="protein sequence ID" value="CAJ1386533.1"/>
    <property type="molecule type" value="Genomic_DNA"/>
</dbReference>
<dbReference type="InterPro" id="IPR013216">
    <property type="entry name" value="Methyltransf_11"/>
</dbReference>
<organism evidence="2 3">
    <name type="scientific">Effrenium voratum</name>
    <dbReference type="NCBI Taxonomy" id="2562239"/>
    <lineage>
        <taxon>Eukaryota</taxon>
        <taxon>Sar</taxon>
        <taxon>Alveolata</taxon>
        <taxon>Dinophyceae</taxon>
        <taxon>Suessiales</taxon>
        <taxon>Symbiodiniaceae</taxon>
        <taxon>Effrenium</taxon>
    </lineage>
</organism>
<evidence type="ECO:0000313" key="3">
    <source>
        <dbReference type="Proteomes" id="UP001178507"/>
    </source>
</evidence>
<gene>
    <name evidence="2" type="ORF">EVOR1521_LOCUS12837</name>
</gene>
<dbReference type="CDD" id="cd02440">
    <property type="entry name" value="AdoMet_MTases"/>
    <property type="match status" value="1"/>
</dbReference>
<dbReference type="Pfam" id="PF08241">
    <property type="entry name" value="Methyltransf_11"/>
    <property type="match status" value="1"/>
</dbReference>
<dbReference type="Proteomes" id="UP001178507">
    <property type="component" value="Unassembled WGS sequence"/>
</dbReference>
<dbReference type="Gene3D" id="3.40.50.150">
    <property type="entry name" value="Vaccinia Virus protein VP39"/>
    <property type="match status" value="1"/>
</dbReference>
<sequence length="320" mass="34543">MAVCPERGRCLSCASQGTECCEFSCPPVEDDDEEDLKMMHLPEQAYRRSPLLPSLKKRLASWSRETPAAQASTCGACGCSVTDHEAMLVSSGEQRILEVCRRLFQPFVPDLSKNELTLGIRQSVQDTACLGLGRVGFTYGEVSLLSFLRLLDRVACIQSGHAVEPGAFYDLGCGVGKTLVLAALHGIGFHRCVGVELLPGLAAAARILCENFRAEGAAAVVEVVEDDMEQVPLEGASMVLLNAGSWTEPSLSILRRRLAQALPDGGVVATVRHPIAKAGEGLEPVEELRLPMSWGEASVYLAQKGIHRRLKVVVDLNEMD</sequence>
<dbReference type="InterPro" id="IPR029063">
    <property type="entry name" value="SAM-dependent_MTases_sf"/>
</dbReference>
<protein>
    <recommendedName>
        <fullName evidence="1">Methyltransferase type 11 domain-containing protein</fullName>
    </recommendedName>
</protein>
<accession>A0AA36IF03</accession>